<feature type="compositionally biased region" description="Basic and acidic residues" evidence="1">
    <location>
        <begin position="432"/>
        <end position="441"/>
    </location>
</feature>
<evidence type="ECO:0000256" key="1">
    <source>
        <dbReference type="SAM" id="MobiDB-lite"/>
    </source>
</evidence>
<sequence length="773" mass="84759">MLAVVALSYEEEAEITQESLLEQRVHGREAREQYGRHKRARLVSHRSYAQVVQRIRRDAERRKDLTDHRDDSTFSFDPSKIRVKQLERNKRKKLDSRKGVLISSYSRKKTRRRKRGRAGGGGSVDNGLAGAGAGAAGRSRSATPSPRHSTTPRPQTLAVQPTPAIAPAPARPAAQQPANVLGVPLRGQLLSSRQPSSNNSENRESSLDDSGVVDDHEEGDVTSEEVTHIPNVVQVTATFLLPLSAPAGAFLAATHCTPGVILVCYPLAHSKCRLHKRSSKLDPRSDLMSTQKTVTPFEFRAGLEIEMKFISKRRSRRLEISIRDQQPFVENIDETGDPDITKFRWCNTFTIGTKIKLDPGSELGSFDLGSGRDVGANGHYKLFGRNYHIKQNCQNGAEGLYGSEQRGVESRRGLKRGENGAAPECNGGGKRGISEKARRQAEQSVTIPTGENPNRERIIQKREYVSFMCDVSSIVGTAIEQRVEPVTVTLGANEIRVIKCNGVSPGQGGNKQHMYTLPSDYLSHIVVLGESSLLPPPFIAIDKPLPVVLGESSLLPPPFIAIDKPLPVILGESSLLPPPFIAIDKPLPVVLGESSLLPPPFIAIDKPLPSRGSGLTILKLPCIPAGDMHHTFISIGHYKGAAESQEMLINERLHASLLLCTFGAGTYIFPAFEAKKPGNCKGCIGSGYKCAIAATREALNWYAVLSSHAKSRDGQTDRDGLTEMDEWVIRDLQTGTDGWLYGDGRMDRARWRERDKRIDGKGQMNGQIRTDSV</sequence>
<feature type="compositionally biased region" description="Low complexity" evidence="1">
    <location>
        <begin position="136"/>
        <end position="160"/>
    </location>
</feature>
<accession>A0ABQ9HEG7</accession>
<feature type="compositionally biased region" description="Basic residues" evidence="1">
    <location>
        <begin position="106"/>
        <end position="117"/>
    </location>
</feature>
<name>A0ABQ9HEG7_9NEOP</name>
<dbReference type="Proteomes" id="UP001159363">
    <property type="component" value="Chromosome 4"/>
</dbReference>
<evidence type="ECO:0000313" key="3">
    <source>
        <dbReference type="Proteomes" id="UP001159363"/>
    </source>
</evidence>
<feature type="compositionally biased region" description="Polar residues" evidence="1">
    <location>
        <begin position="442"/>
        <end position="451"/>
    </location>
</feature>
<feature type="compositionally biased region" description="Low complexity" evidence="1">
    <location>
        <begin position="190"/>
        <end position="200"/>
    </location>
</feature>
<feature type="compositionally biased region" description="Acidic residues" evidence="1">
    <location>
        <begin position="211"/>
        <end position="223"/>
    </location>
</feature>
<gene>
    <name evidence="2" type="ORF">PR048_014452</name>
</gene>
<protein>
    <submittedName>
        <fullName evidence="2">Uncharacterized protein</fullName>
    </submittedName>
</protein>
<comment type="caution">
    <text evidence="2">The sequence shown here is derived from an EMBL/GenBank/DDBJ whole genome shotgun (WGS) entry which is preliminary data.</text>
</comment>
<reference evidence="2 3" key="1">
    <citation type="submission" date="2023-02" db="EMBL/GenBank/DDBJ databases">
        <title>LHISI_Scaffold_Assembly.</title>
        <authorList>
            <person name="Stuart O.P."/>
            <person name="Cleave R."/>
            <person name="Magrath M.J.L."/>
            <person name="Mikheyev A.S."/>
        </authorList>
    </citation>
    <scope>NUCLEOTIDE SEQUENCE [LARGE SCALE GENOMIC DNA]</scope>
    <source>
        <strain evidence="2">Daus_M_001</strain>
        <tissue evidence="2">Leg muscle</tissue>
    </source>
</reference>
<proteinExistence type="predicted"/>
<keyword evidence="3" id="KW-1185">Reference proteome</keyword>
<evidence type="ECO:0000313" key="2">
    <source>
        <dbReference type="EMBL" id="KAJ8882640.1"/>
    </source>
</evidence>
<feature type="region of interest" description="Disordered" evidence="1">
    <location>
        <begin position="82"/>
        <end position="160"/>
    </location>
</feature>
<organism evidence="2 3">
    <name type="scientific">Dryococelus australis</name>
    <dbReference type="NCBI Taxonomy" id="614101"/>
    <lineage>
        <taxon>Eukaryota</taxon>
        <taxon>Metazoa</taxon>
        <taxon>Ecdysozoa</taxon>
        <taxon>Arthropoda</taxon>
        <taxon>Hexapoda</taxon>
        <taxon>Insecta</taxon>
        <taxon>Pterygota</taxon>
        <taxon>Neoptera</taxon>
        <taxon>Polyneoptera</taxon>
        <taxon>Phasmatodea</taxon>
        <taxon>Verophasmatodea</taxon>
        <taxon>Anareolatae</taxon>
        <taxon>Phasmatidae</taxon>
        <taxon>Eurycanthinae</taxon>
        <taxon>Dryococelus</taxon>
    </lineage>
</organism>
<feature type="region of interest" description="Disordered" evidence="1">
    <location>
        <begin position="190"/>
        <end position="227"/>
    </location>
</feature>
<feature type="region of interest" description="Disordered" evidence="1">
    <location>
        <begin position="411"/>
        <end position="451"/>
    </location>
</feature>
<feature type="compositionally biased region" description="Gly residues" evidence="1">
    <location>
        <begin position="118"/>
        <end position="135"/>
    </location>
</feature>
<dbReference type="EMBL" id="JARBHB010000005">
    <property type="protein sequence ID" value="KAJ8882640.1"/>
    <property type="molecule type" value="Genomic_DNA"/>
</dbReference>